<feature type="compositionally biased region" description="Acidic residues" evidence="2">
    <location>
        <begin position="175"/>
        <end position="189"/>
    </location>
</feature>
<dbReference type="PROSITE" id="PS50102">
    <property type="entry name" value="RRM"/>
    <property type="match status" value="1"/>
</dbReference>
<dbReference type="PANTHER" id="PTHR10693:SF20">
    <property type="entry name" value="AT27578P"/>
    <property type="match status" value="1"/>
</dbReference>
<feature type="non-terminal residue" evidence="4">
    <location>
        <position position="1"/>
    </location>
</feature>
<feature type="domain" description="RRM" evidence="3">
    <location>
        <begin position="287"/>
        <end position="365"/>
    </location>
</feature>
<dbReference type="GO" id="GO:0003729">
    <property type="term" value="F:mRNA binding"/>
    <property type="evidence" value="ECO:0007669"/>
    <property type="project" value="TreeGrafter"/>
</dbReference>
<evidence type="ECO:0000313" key="4">
    <source>
        <dbReference type="EMBL" id="CAG01934.1"/>
    </source>
</evidence>
<dbReference type="SUPFAM" id="SSF54928">
    <property type="entry name" value="RNA-binding domain, RBD"/>
    <property type="match status" value="1"/>
</dbReference>
<dbReference type="Gene3D" id="3.30.70.330">
    <property type="match status" value="1"/>
</dbReference>
<dbReference type="SMART" id="SM00360">
    <property type="entry name" value="RRM"/>
    <property type="match status" value="1"/>
</dbReference>
<feature type="compositionally biased region" description="Pro residues" evidence="2">
    <location>
        <begin position="215"/>
        <end position="228"/>
    </location>
</feature>
<dbReference type="PANTHER" id="PTHR10693">
    <property type="entry name" value="RAS GTPASE-ACTIVATING PROTEIN-BINDING PROTEIN"/>
    <property type="match status" value="1"/>
</dbReference>
<dbReference type="InterPro" id="IPR035979">
    <property type="entry name" value="RBD_domain_sf"/>
</dbReference>
<organism evidence="4">
    <name type="scientific">Tetraodon nigroviridis</name>
    <name type="common">Spotted green pufferfish</name>
    <name type="synonym">Chelonodon nigroviridis</name>
    <dbReference type="NCBI Taxonomy" id="99883"/>
    <lineage>
        <taxon>Eukaryota</taxon>
        <taxon>Metazoa</taxon>
        <taxon>Chordata</taxon>
        <taxon>Craniata</taxon>
        <taxon>Vertebrata</taxon>
        <taxon>Euteleostomi</taxon>
        <taxon>Actinopterygii</taxon>
        <taxon>Neopterygii</taxon>
        <taxon>Teleostei</taxon>
        <taxon>Neoteleostei</taxon>
        <taxon>Acanthomorphata</taxon>
        <taxon>Eupercaria</taxon>
        <taxon>Tetraodontiformes</taxon>
        <taxon>Tetradontoidea</taxon>
        <taxon>Tetraodontidae</taxon>
        <taxon>Tetraodon</taxon>
    </lineage>
</organism>
<dbReference type="KEGG" id="tng:GSTEN00020874G001"/>
<accession>Q4SBP8</accession>
<comment type="caution">
    <text evidence="4">The sequence shown here is derived from an EMBL/GenBank/DDBJ whole genome shotgun (WGS) entry which is preliminary data.</text>
</comment>
<feature type="compositionally biased region" description="Acidic residues" evidence="2">
    <location>
        <begin position="127"/>
        <end position="145"/>
    </location>
</feature>
<reference evidence="4" key="1">
    <citation type="journal article" date="2004" name="Nature">
        <title>Genome duplication in the teleost fish Tetraodon nigroviridis reveals the early vertebrate proto-karyotype.</title>
        <authorList>
            <person name="Jaillon O."/>
            <person name="Aury J.-M."/>
            <person name="Brunet F."/>
            <person name="Petit J.-L."/>
            <person name="Stange-Thomann N."/>
            <person name="Mauceli E."/>
            <person name="Bouneau L."/>
            <person name="Fischer C."/>
            <person name="Ozouf-Costaz C."/>
            <person name="Bernot A."/>
            <person name="Nicaud S."/>
            <person name="Jaffe D."/>
            <person name="Fisher S."/>
            <person name="Lutfalla G."/>
            <person name="Dossat C."/>
            <person name="Segurens B."/>
            <person name="Dasilva C."/>
            <person name="Salanoubat M."/>
            <person name="Levy M."/>
            <person name="Boudet N."/>
            <person name="Castellano S."/>
            <person name="Anthouard V."/>
            <person name="Jubin C."/>
            <person name="Castelli V."/>
            <person name="Katinka M."/>
            <person name="Vacherie B."/>
            <person name="Biemont C."/>
            <person name="Skalli Z."/>
            <person name="Cattolico L."/>
            <person name="Poulain J."/>
            <person name="De Berardinis V."/>
            <person name="Cruaud C."/>
            <person name="Duprat S."/>
            <person name="Brottier P."/>
            <person name="Coutanceau J.-P."/>
            <person name="Gouzy J."/>
            <person name="Parra G."/>
            <person name="Lardier G."/>
            <person name="Chapple C."/>
            <person name="McKernan K.J."/>
            <person name="McEwan P."/>
            <person name="Bosak S."/>
            <person name="Kellis M."/>
            <person name="Volff J.-N."/>
            <person name="Guigo R."/>
            <person name="Zody M.C."/>
            <person name="Mesirov J."/>
            <person name="Lindblad-Toh K."/>
            <person name="Birren B."/>
            <person name="Nusbaum C."/>
            <person name="Kahn D."/>
            <person name="Robinson-Rechavi M."/>
            <person name="Laudet V."/>
            <person name="Schachter V."/>
            <person name="Quetier F."/>
            <person name="Saurin W."/>
            <person name="Scarpelli C."/>
            <person name="Wincker P."/>
            <person name="Lander E.S."/>
            <person name="Weissenbach J."/>
            <person name="Roest Crollius H."/>
        </authorList>
    </citation>
    <scope>NUCLEOTIDE SEQUENCE [LARGE SCALE GENOMIC DNA]</scope>
</reference>
<sequence>FFQHLKLVTKEMVMEKPSPLLVGREFVRQYYTLLNKAPDFLHRWGRNRTMVERIFAGSRLTFILSQLGFMEGIPLMFMEVLTRVESWLKQCMGKRKITVGYVLQGSAANKFYVHNDIFRYEDEVFEDSEAELDEESEEEVEEEAEERQPSPEPLQESPNSTTYYEPHPVANGVEEAMEEPVPEPEPEPEPEPKVEDIKPEIEEKVLEEMEEKAPSPVPVESPPNIQEPPKPRAEAKPETQNAPLRPRDQRTRDRLTFTQRGPRPGGRGEAESGDVDNRRIVRYPDTHQLFVGNLPHDIDENELKDFFMTYGNVLELRINTKGVGGKLPNFGFVVFDDSEPVQKILGAKPIMFRNEVRLNVEEKKTRAVREREIRNGEERRDMRRNDRGAGGSRSFVPSGMMRDRDGRGPPPRGGMAPKMGTGSGRGAGVQGEGRFTTQRR</sequence>
<dbReference type="GO" id="GO:1990904">
    <property type="term" value="C:ribonucleoprotein complex"/>
    <property type="evidence" value="ECO:0007669"/>
    <property type="project" value="TreeGrafter"/>
</dbReference>
<name>Q4SBP8_TETNG</name>
<feature type="region of interest" description="Disordered" evidence="2">
    <location>
        <begin position="127"/>
        <end position="275"/>
    </location>
</feature>
<feature type="compositionally biased region" description="Basic and acidic residues" evidence="2">
    <location>
        <begin position="190"/>
        <end position="213"/>
    </location>
</feature>
<feature type="compositionally biased region" description="Basic and acidic residues" evidence="2">
    <location>
        <begin position="245"/>
        <end position="255"/>
    </location>
</feature>
<evidence type="ECO:0000259" key="3">
    <source>
        <dbReference type="PROSITE" id="PS50102"/>
    </source>
</evidence>
<dbReference type="InterPro" id="IPR039539">
    <property type="entry name" value="Ras_GTPase_bind_prot"/>
</dbReference>
<dbReference type="EMBL" id="CAAE01014665">
    <property type="protein sequence ID" value="CAG01934.1"/>
    <property type="molecule type" value="Genomic_DNA"/>
</dbReference>
<reference evidence="4" key="2">
    <citation type="submission" date="2004-02" db="EMBL/GenBank/DDBJ databases">
        <authorList>
            <consortium name="Genoscope"/>
            <consortium name="Whitehead Institute Centre for Genome Research"/>
        </authorList>
    </citation>
    <scope>NUCLEOTIDE SEQUENCE</scope>
</reference>
<evidence type="ECO:0000256" key="2">
    <source>
        <dbReference type="SAM" id="MobiDB-lite"/>
    </source>
</evidence>
<gene>
    <name evidence="4" type="ORF">GSTENG00020874001</name>
</gene>
<feature type="compositionally biased region" description="Basic and acidic residues" evidence="2">
    <location>
        <begin position="266"/>
        <end position="275"/>
    </location>
</feature>
<dbReference type="OrthoDB" id="339151at2759"/>
<evidence type="ECO:0000256" key="1">
    <source>
        <dbReference type="PROSITE-ProRule" id="PRU00176"/>
    </source>
</evidence>
<feature type="non-terminal residue" evidence="4">
    <location>
        <position position="440"/>
    </location>
</feature>
<feature type="region of interest" description="Disordered" evidence="2">
    <location>
        <begin position="371"/>
        <end position="440"/>
    </location>
</feature>
<dbReference type="AlphaFoldDB" id="Q4SBP8"/>
<dbReference type="Pfam" id="PF00076">
    <property type="entry name" value="RRM_1"/>
    <property type="match status" value="1"/>
</dbReference>
<feature type="compositionally biased region" description="Gly residues" evidence="2">
    <location>
        <begin position="421"/>
        <end position="431"/>
    </location>
</feature>
<dbReference type="InterPro" id="IPR012677">
    <property type="entry name" value="Nucleotide-bd_a/b_plait_sf"/>
</dbReference>
<protein>
    <submittedName>
        <fullName evidence="4">(spotted green pufferfish) hypothetical protein</fullName>
    </submittedName>
</protein>
<dbReference type="SUPFAM" id="SSF54427">
    <property type="entry name" value="NTF2-like"/>
    <property type="match status" value="1"/>
</dbReference>
<dbReference type="GO" id="GO:0005829">
    <property type="term" value="C:cytosol"/>
    <property type="evidence" value="ECO:0007669"/>
    <property type="project" value="TreeGrafter"/>
</dbReference>
<proteinExistence type="predicted"/>
<dbReference type="InterPro" id="IPR000504">
    <property type="entry name" value="RRM_dom"/>
</dbReference>
<feature type="compositionally biased region" description="Basic and acidic residues" evidence="2">
    <location>
        <begin position="371"/>
        <end position="387"/>
    </location>
</feature>
<dbReference type="FunFam" id="3.30.70.330:FF:000682">
    <property type="entry name" value="Ras GTPase-activating protein-binding protein 2"/>
    <property type="match status" value="1"/>
</dbReference>
<dbReference type="InterPro" id="IPR032710">
    <property type="entry name" value="NTF2-like_dom_sf"/>
</dbReference>
<keyword evidence="1" id="KW-0694">RNA-binding</keyword>